<dbReference type="GO" id="GO:0003676">
    <property type="term" value="F:nucleic acid binding"/>
    <property type="evidence" value="ECO:0007669"/>
    <property type="project" value="InterPro"/>
</dbReference>
<evidence type="ECO:0000256" key="4">
    <source>
        <dbReference type="ARBA" id="ARBA00022840"/>
    </source>
</evidence>
<organism evidence="6 7">
    <name type="scientific">Acer yangbiense</name>
    <dbReference type="NCBI Taxonomy" id="1000413"/>
    <lineage>
        <taxon>Eukaryota</taxon>
        <taxon>Viridiplantae</taxon>
        <taxon>Streptophyta</taxon>
        <taxon>Embryophyta</taxon>
        <taxon>Tracheophyta</taxon>
        <taxon>Spermatophyta</taxon>
        <taxon>Magnoliopsida</taxon>
        <taxon>eudicotyledons</taxon>
        <taxon>Gunneridae</taxon>
        <taxon>Pentapetalae</taxon>
        <taxon>rosids</taxon>
        <taxon>malvids</taxon>
        <taxon>Sapindales</taxon>
        <taxon>Sapindaceae</taxon>
        <taxon>Hippocastanoideae</taxon>
        <taxon>Acereae</taxon>
        <taxon>Acer</taxon>
    </lineage>
</organism>
<name>A0A5C7HED8_9ROSI</name>
<keyword evidence="7" id="KW-1185">Reference proteome</keyword>
<dbReference type="InterPro" id="IPR014001">
    <property type="entry name" value="Helicase_ATP-bd"/>
</dbReference>
<dbReference type="InterPro" id="IPR050079">
    <property type="entry name" value="DEAD_box_RNA_helicase"/>
</dbReference>
<keyword evidence="4" id="KW-0067">ATP-binding</keyword>
<dbReference type="EMBL" id="VAHF01000009">
    <property type="protein sequence ID" value="TXG54566.1"/>
    <property type="molecule type" value="Genomic_DNA"/>
</dbReference>
<dbReference type="PANTHER" id="PTHR47959:SF24">
    <property type="entry name" value="ATP-DEPENDENT RNA HELICASE"/>
    <property type="match status" value="1"/>
</dbReference>
<keyword evidence="3" id="KW-0347">Helicase</keyword>
<gene>
    <name evidence="6" type="ORF">EZV62_019822</name>
</gene>
<dbReference type="PROSITE" id="PS51192">
    <property type="entry name" value="HELICASE_ATP_BIND_1"/>
    <property type="match status" value="1"/>
</dbReference>
<dbReference type="GO" id="GO:0005524">
    <property type="term" value="F:ATP binding"/>
    <property type="evidence" value="ECO:0007669"/>
    <property type="project" value="UniProtKB-KW"/>
</dbReference>
<feature type="domain" description="Helicase ATP-binding" evidence="5">
    <location>
        <begin position="2"/>
        <end position="124"/>
    </location>
</feature>
<evidence type="ECO:0000256" key="1">
    <source>
        <dbReference type="ARBA" id="ARBA00022741"/>
    </source>
</evidence>
<accession>A0A5C7HED8</accession>
<sequence>MKLFCDLGKDMIGLAQTSSGKTGAFALPILQALLEIAENQRTVPAFFACVLSPTRELAIQIAEQFEALGSGISLKCVALVGGIDMMQQTLALGKRPYVVVATPKRLMDHLTNTKGFSLGTLRYLEMKLERACLKNPVNIEASSKYSTVDTVKQQHHFVPAKYKSKRLGALNKFKAGESNILICTDMANKGLDIPSVDITSESARVGIVLTDREAYR</sequence>
<dbReference type="AlphaFoldDB" id="A0A5C7HED8"/>
<keyword evidence="1" id="KW-0547">Nucleotide-binding</keyword>
<reference evidence="7" key="1">
    <citation type="journal article" date="2019" name="Gigascience">
        <title>De novo genome assembly of the endangered Acer yangbiense, a plant species with extremely small populations endemic to Yunnan Province, China.</title>
        <authorList>
            <person name="Yang J."/>
            <person name="Wariss H.M."/>
            <person name="Tao L."/>
            <person name="Zhang R."/>
            <person name="Yun Q."/>
            <person name="Hollingsworth P."/>
            <person name="Dao Z."/>
            <person name="Luo G."/>
            <person name="Guo H."/>
            <person name="Ma Y."/>
            <person name="Sun W."/>
        </authorList>
    </citation>
    <scope>NUCLEOTIDE SEQUENCE [LARGE SCALE GENOMIC DNA]</scope>
    <source>
        <strain evidence="7">cv. Malutang</strain>
    </source>
</reference>
<dbReference type="GO" id="GO:0005829">
    <property type="term" value="C:cytosol"/>
    <property type="evidence" value="ECO:0007669"/>
    <property type="project" value="TreeGrafter"/>
</dbReference>
<dbReference type="InterPro" id="IPR027417">
    <property type="entry name" value="P-loop_NTPase"/>
</dbReference>
<dbReference type="GO" id="GO:0016787">
    <property type="term" value="F:hydrolase activity"/>
    <property type="evidence" value="ECO:0007669"/>
    <property type="project" value="UniProtKB-KW"/>
</dbReference>
<evidence type="ECO:0000256" key="2">
    <source>
        <dbReference type="ARBA" id="ARBA00022801"/>
    </source>
</evidence>
<dbReference type="Pfam" id="PF00271">
    <property type="entry name" value="Helicase_C"/>
    <property type="match status" value="1"/>
</dbReference>
<evidence type="ECO:0000313" key="7">
    <source>
        <dbReference type="Proteomes" id="UP000323000"/>
    </source>
</evidence>
<dbReference type="OrthoDB" id="10261904at2759"/>
<dbReference type="SMART" id="SM00487">
    <property type="entry name" value="DEXDc"/>
    <property type="match status" value="1"/>
</dbReference>
<dbReference type="InterPro" id="IPR011545">
    <property type="entry name" value="DEAD/DEAH_box_helicase_dom"/>
</dbReference>
<dbReference type="Gene3D" id="3.40.50.300">
    <property type="entry name" value="P-loop containing nucleotide triphosphate hydrolases"/>
    <property type="match status" value="2"/>
</dbReference>
<dbReference type="GO" id="GO:0003724">
    <property type="term" value="F:RNA helicase activity"/>
    <property type="evidence" value="ECO:0007669"/>
    <property type="project" value="TreeGrafter"/>
</dbReference>
<dbReference type="Proteomes" id="UP000323000">
    <property type="component" value="Chromosome 9"/>
</dbReference>
<dbReference type="InterPro" id="IPR001650">
    <property type="entry name" value="Helicase_C-like"/>
</dbReference>
<comment type="caution">
    <text evidence="6">The sequence shown here is derived from an EMBL/GenBank/DDBJ whole genome shotgun (WGS) entry which is preliminary data.</text>
</comment>
<proteinExistence type="predicted"/>
<dbReference type="Pfam" id="PF00270">
    <property type="entry name" value="DEAD"/>
    <property type="match status" value="1"/>
</dbReference>
<evidence type="ECO:0000313" key="6">
    <source>
        <dbReference type="EMBL" id="TXG54566.1"/>
    </source>
</evidence>
<keyword evidence="2" id="KW-0378">Hydrolase</keyword>
<evidence type="ECO:0000259" key="5">
    <source>
        <dbReference type="PROSITE" id="PS51192"/>
    </source>
</evidence>
<dbReference type="PANTHER" id="PTHR47959">
    <property type="entry name" value="ATP-DEPENDENT RNA HELICASE RHLE-RELATED"/>
    <property type="match status" value="1"/>
</dbReference>
<dbReference type="SUPFAM" id="SSF52540">
    <property type="entry name" value="P-loop containing nucleoside triphosphate hydrolases"/>
    <property type="match status" value="2"/>
</dbReference>
<evidence type="ECO:0000256" key="3">
    <source>
        <dbReference type="ARBA" id="ARBA00022806"/>
    </source>
</evidence>
<protein>
    <recommendedName>
        <fullName evidence="5">Helicase ATP-binding domain-containing protein</fullName>
    </recommendedName>
</protein>